<protein>
    <recommendedName>
        <fullName evidence="3">Immunity protein 22 of polymorphic toxin system</fullName>
    </recommendedName>
</protein>
<keyword evidence="2" id="KW-1185">Reference proteome</keyword>
<proteinExistence type="predicted"/>
<reference evidence="2" key="1">
    <citation type="journal article" date="2019" name="Int. J. Syst. Evol. Microbiol.">
        <title>The Global Catalogue of Microorganisms (GCM) 10K type strain sequencing project: providing services to taxonomists for standard genome sequencing and annotation.</title>
        <authorList>
            <consortium name="The Broad Institute Genomics Platform"/>
            <consortium name="The Broad Institute Genome Sequencing Center for Infectious Disease"/>
            <person name="Wu L."/>
            <person name="Ma J."/>
        </authorList>
    </citation>
    <scope>NUCLEOTIDE SEQUENCE [LARGE SCALE GENOMIC DNA]</scope>
    <source>
        <strain evidence="2">JCM 17337</strain>
    </source>
</reference>
<name>A0ABP7GK78_9FLAO</name>
<dbReference type="EMBL" id="BAABDU010000004">
    <property type="protein sequence ID" value="GAA3767776.1"/>
    <property type="molecule type" value="Genomic_DNA"/>
</dbReference>
<sequence length="117" mass="13943">MSNKFFLKNYPSDDVLSKKLIQDFIKRKKEYKKNDLLIFYKYTAETKYFIDNLPDSGGFSSEDLVNIEDQELAFFSISKCKADTTKFVGKYHYYGINHNLDQTDTLIYRCQYIQNNR</sequence>
<organism evidence="1 2">
    <name type="scientific">Flavobacterium ginsengiterrae</name>
    <dbReference type="NCBI Taxonomy" id="871695"/>
    <lineage>
        <taxon>Bacteria</taxon>
        <taxon>Pseudomonadati</taxon>
        <taxon>Bacteroidota</taxon>
        <taxon>Flavobacteriia</taxon>
        <taxon>Flavobacteriales</taxon>
        <taxon>Flavobacteriaceae</taxon>
        <taxon>Flavobacterium</taxon>
    </lineage>
</organism>
<gene>
    <name evidence="1" type="ORF">GCM10022423_20840</name>
</gene>
<evidence type="ECO:0008006" key="3">
    <source>
        <dbReference type="Google" id="ProtNLM"/>
    </source>
</evidence>
<comment type="caution">
    <text evidence="1">The sequence shown here is derived from an EMBL/GenBank/DDBJ whole genome shotgun (WGS) entry which is preliminary data.</text>
</comment>
<evidence type="ECO:0000313" key="2">
    <source>
        <dbReference type="Proteomes" id="UP001500748"/>
    </source>
</evidence>
<dbReference type="Proteomes" id="UP001500748">
    <property type="component" value="Unassembled WGS sequence"/>
</dbReference>
<accession>A0ABP7GK78</accession>
<evidence type="ECO:0000313" key="1">
    <source>
        <dbReference type="EMBL" id="GAA3767776.1"/>
    </source>
</evidence>